<name>A0ABU6K9Z9_9RHOO</name>
<dbReference type="PANTHER" id="PTHR38782">
    <property type="match status" value="1"/>
</dbReference>
<feature type="domain" description="MucB/RseB C-terminal" evidence="7">
    <location>
        <begin position="232"/>
        <end position="330"/>
    </location>
</feature>
<keyword evidence="9" id="KW-1185">Reference proteome</keyword>
<dbReference type="Pfam" id="PF03888">
    <property type="entry name" value="MucB_RseB"/>
    <property type="match status" value="1"/>
</dbReference>
<feature type="chain" id="PRO_5045765470" evidence="5">
    <location>
        <begin position="35"/>
        <end position="337"/>
    </location>
</feature>
<protein>
    <submittedName>
        <fullName evidence="8">MucB/RseB C-terminal domain-containing protein</fullName>
    </submittedName>
</protein>
<evidence type="ECO:0000313" key="8">
    <source>
        <dbReference type="EMBL" id="MEC5388256.1"/>
    </source>
</evidence>
<evidence type="ECO:0000259" key="6">
    <source>
        <dbReference type="Pfam" id="PF03888"/>
    </source>
</evidence>
<dbReference type="PIRSF" id="PIRSF005427">
    <property type="entry name" value="RseB"/>
    <property type="match status" value="1"/>
</dbReference>
<evidence type="ECO:0000256" key="4">
    <source>
        <dbReference type="ARBA" id="ARBA00022764"/>
    </source>
</evidence>
<feature type="domain" description="MucB/RseB N-terminal" evidence="6">
    <location>
        <begin position="38"/>
        <end position="213"/>
    </location>
</feature>
<comment type="similarity">
    <text evidence="2">Belongs to the RseB family.</text>
</comment>
<keyword evidence="4" id="KW-0574">Periplasm</keyword>
<evidence type="ECO:0000313" key="9">
    <source>
        <dbReference type="Proteomes" id="UP001331561"/>
    </source>
</evidence>
<evidence type="ECO:0000256" key="1">
    <source>
        <dbReference type="ARBA" id="ARBA00004418"/>
    </source>
</evidence>
<dbReference type="Gene3D" id="3.30.200.100">
    <property type="entry name" value="MucB/RseB, C-terminal domain"/>
    <property type="match status" value="1"/>
</dbReference>
<feature type="signal peptide" evidence="5">
    <location>
        <begin position="1"/>
        <end position="34"/>
    </location>
</feature>
<evidence type="ECO:0000256" key="3">
    <source>
        <dbReference type="ARBA" id="ARBA00022729"/>
    </source>
</evidence>
<sequence length="337" mass="36633">MPLADIVKMVVNFSAMQRLAAVLVLAASAGTAAAGGQDATAWLHRMSQASRTLNYSGLFVYQSGGRSESSRITHVVDGSGQQERLETVDGASREVVRNNDEVQTFFPKERLLVIDRAVAGSFPGRSVTVVSGLSDFYVVRMGEVERVAGRDAQSIRLEPRDDMRYGHELWADVATGLLIKARMLRGPGEVVEQFAFSDVLIGPQVDRERVKPRYSRTSDWTVLNARGTDLRAEEFGWAFRGLPPGFRQVSLARRPIRKDGPEALHAVFSDGLATISVFIEPNNGRNMSVAPVQSHAGPSGIYKSSKGDVMVTAIGEVPPAALRRVVDSVEKLPGSKP</sequence>
<proteinExistence type="inferred from homology"/>
<dbReference type="InterPro" id="IPR005588">
    <property type="entry name" value="MucB_RseB"/>
</dbReference>
<organism evidence="8 9">
    <name type="scientific">Uliginosibacterium silvisoli</name>
    <dbReference type="NCBI Taxonomy" id="3114758"/>
    <lineage>
        <taxon>Bacteria</taxon>
        <taxon>Pseudomonadati</taxon>
        <taxon>Pseudomonadota</taxon>
        <taxon>Betaproteobacteria</taxon>
        <taxon>Rhodocyclales</taxon>
        <taxon>Zoogloeaceae</taxon>
        <taxon>Uliginosibacterium</taxon>
    </lineage>
</organism>
<dbReference type="Pfam" id="PF17188">
    <property type="entry name" value="MucB_RseB_C"/>
    <property type="match status" value="1"/>
</dbReference>
<dbReference type="InterPro" id="IPR033436">
    <property type="entry name" value="MucB/RseB_C"/>
</dbReference>
<dbReference type="RefSeq" id="WP_327601228.1">
    <property type="nucleotide sequence ID" value="NZ_JAYXHS010000005.1"/>
</dbReference>
<dbReference type="InterPro" id="IPR033434">
    <property type="entry name" value="MucB/RseB_N"/>
</dbReference>
<dbReference type="CDD" id="cd16327">
    <property type="entry name" value="RseB"/>
    <property type="match status" value="1"/>
</dbReference>
<accession>A0ABU6K9Z9</accession>
<comment type="subcellular location">
    <subcellularLocation>
        <location evidence="1">Periplasm</location>
    </subcellularLocation>
</comment>
<evidence type="ECO:0000259" key="7">
    <source>
        <dbReference type="Pfam" id="PF17188"/>
    </source>
</evidence>
<evidence type="ECO:0000256" key="2">
    <source>
        <dbReference type="ARBA" id="ARBA00008150"/>
    </source>
</evidence>
<reference evidence="8 9" key="1">
    <citation type="submission" date="2024-01" db="EMBL/GenBank/DDBJ databases">
        <title>Uliginosibacterium soil sp. nov.</title>
        <authorList>
            <person name="Lv Y."/>
        </authorList>
    </citation>
    <scope>NUCLEOTIDE SEQUENCE [LARGE SCALE GENOMIC DNA]</scope>
    <source>
        <strain evidence="8 9">H3</strain>
    </source>
</reference>
<dbReference type="PANTHER" id="PTHR38782:SF1">
    <property type="entry name" value="SIGMA-E FACTOR REGULATORY PROTEIN RSEB"/>
    <property type="match status" value="1"/>
</dbReference>
<gene>
    <name evidence="8" type="ORF">VVD49_21165</name>
</gene>
<evidence type="ECO:0000256" key="5">
    <source>
        <dbReference type="SAM" id="SignalP"/>
    </source>
</evidence>
<dbReference type="Proteomes" id="UP001331561">
    <property type="component" value="Unassembled WGS sequence"/>
</dbReference>
<dbReference type="EMBL" id="JAYXHS010000005">
    <property type="protein sequence ID" value="MEC5388256.1"/>
    <property type="molecule type" value="Genomic_DNA"/>
</dbReference>
<dbReference type="InterPro" id="IPR038484">
    <property type="entry name" value="MucB/RseB_C_sf"/>
</dbReference>
<keyword evidence="3 5" id="KW-0732">Signal</keyword>
<dbReference type="Gene3D" id="2.50.20.10">
    <property type="entry name" value="Lipoprotein localisation LolA/LolB/LppX"/>
    <property type="match status" value="1"/>
</dbReference>
<comment type="caution">
    <text evidence="8">The sequence shown here is derived from an EMBL/GenBank/DDBJ whole genome shotgun (WGS) entry which is preliminary data.</text>
</comment>